<organism evidence="3 4">
    <name type="scientific">Nepenthes gracilis</name>
    <name type="common">Slender pitcher plant</name>
    <dbReference type="NCBI Taxonomy" id="150966"/>
    <lineage>
        <taxon>Eukaryota</taxon>
        <taxon>Viridiplantae</taxon>
        <taxon>Streptophyta</taxon>
        <taxon>Embryophyta</taxon>
        <taxon>Tracheophyta</taxon>
        <taxon>Spermatophyta</taxon>
        <taxon>Magnoliopsida</taxon>
        <taxon>eudicotyledons</taxon>
        <taxon>Gunneridae</taxon>
        <taxon>Pentapetalae</taxon>
        <taxon>Caryophyllales</taxon>
        <taxon>Nepenthaceae</taxon>
        <taxon>Nepenthes</taxon>
    </lineage>
</organism>
<evidence type="ECO:0000256" key="2">
    <source>
        <dbReference type="SAM" id="MobiDB-lite"/>
    </source>
</evidence>
<keyword evidence="4" id="KW-1185">Reference proteome</keyword>
<comment type="caution">
    <text evidence="3">The sequence shown here is derived from an EMBL/GenBank/DDBJ whole genome shotgun (WGS) entry which is preliminary data.</text>
</comment>
<name>A0AAD3SWK7_NEPGR</name>
<feature type="compositionally biased region" description="Polar residues" evidence="2">
    <location>
        <begin position="307"/>
        <end position="316"/>
    </location>
</feature>
<dbReference type="AlphaFoldDB" id="A0AAD3SWK7"/>
<proteinExistence type="predicted"/>
<evidence type="ECO:0000256" key="1">
    <source>
        <dbReference type="SAM" id="Coils"/>
    </source>
</evidence>
<dbReference type="PANTHER" id="PTHR35992">
    <property type="entry name" value="CYTOMATRIX PROTEIN-LIKE PROTEIN"/>
    <property type="match status" value="1"/>
</dbReference>
<gene>
    <name evidence="3" type="ORF">Nepgr_019860</name>
</gene>
<feature type="coiled-coil region" evidence="1">
    <location>
        <begin position="219"/>
        <end position="281"/>
    </location>
</feature>
<dbReference type="EMBL" id="BSYO01000018">
    <property type="protein sequence ID" value="GMH18019.1"/>
    <property type="molecule type" value="Genomic_DNA"/>
</dbReference>
<evidence type="ECO:0000313" key="4">
    <source>
        <dbReference type="Proteomes" id="UP001279734"/>
    </source>
</evidence>
<accession>A0AAD3SWK7</accession>
<protein>
    <submittedName>
        <fullName evidence="3">Uncharacterized protein</fullName>
    </submittedName>
</protein>
<feature type="coiled-coil region" evidence="1">
    <location>
        <begin position="28"/>
        <end position="55"/>
    </location>
</feature>
<sequence>MGTIKENAQASSDHKKWEKIFSAFVQLLKTQQSQIKTLVEERKRLEDRIKIQYDRWVSDVRLSEDQISQMKRETELAELARLVDAAKADLMMGFKRREALCYKLKLEDSQDELTDFKAWFDFLCPRRPDQLDTSVDETLKGKRGETTTSKILDRTKPQCLLHQTLEEEVKRLKHENNKLSVKNSSEVSALLSEKDFVWNQYRNLESSYIDKLSIKNDQVKELNERILKLLASIEELQSLKAEKDGKIASMEAVVANLEAEAKKKNEQATKLSKELELLRGLKTAAPFVTPALKHCQIEQKICRLEGRSSSQNSRSANVKKESASMQVVHGQGNKIMKRKSMDSETPNLFTSSFKIPKLRSSTPRVFR</sequence>
<dbReference type="Proteomes" id="UP001279734">
    <property type="component" value="Unassembled WGS sequence"/>
</dbReference>
<feature type="region of interest" description="Disordered" evidence="2">
    <location>
        <begin position="306"/>
        <end position="332"/>
    </location>
</feature>
<dbReference type="PANTHER" id="PTHR35992:SF1">
    <property type="entry name" value="CYTOMATRIX PROTEIN-LIKE PROTEIN"/>
    <property type="match status" value="1"/>
</dbReference>
<keyword evidence="1" id="KW-0175">Coiled coil</keyword>
<reference evidence="3" key="1">
    <citation type="submission" date="2023-05" db="EMBL/GenBank/DDBJ databases">
        <title>Nepenthes gracilis genome sequencing.</title>
        <authorList>
            <person name="Fukushima K."/>
        </authorList>
    </citation>
    <scope>NUCLEOTIDE SEQUENCE</scope>
    <source>
        <strain evidence="3">SING2019-196</strain>
    </source>
</reference>
<evidence type="ECO:0000313" key="3">
    <source>
        <dbReference type="EMBL" id="GMH18019.1"/>
    </source>
</evidence>